<name>A0A849AFS4_9MICO</name>
<dbReference type="Proteomes" id="UP000557772">
    <property type="component" value="Unassembled WGS sequence"/>
</dbReference>
<reference evidence="2 3" key="1">
    <citation type="submission" date="2020-05" db="EMBL/GenBank/DDBJ databases">
        <title>Flexivirga sp. ID2601S isolated from air conditioner.</title>
        <authorList>
            <person name="Kim D.H."/>
        </authorList>
    </citation>
    <scope>NUCLEOTIDE SEQUENCE [LARGE SCALE GENOMIC DNA]</scope>
    <source>
        <strain evidence="2 3">ID2601S</strain>
    </source>
</reference>
<keyword evidence="2" id="KW-0808">Transferase</keyword>
<organism evidence="2 3">
    <name type="scientific">Flexivirga aerilata</name>
    <dbReference type="NCBI Taxonomy" id="1656889"/>
    <lineage>
        <taxon>Bacteria</taxon>
        <taxon>Bacillati</taxon>
        <taxon>Actinomycetota</taxon>
        <taxon>Actinomycetes</taxon>
        <taxon>Micrococcales</taxon>
        <taxon>Dermacoccaceae</taxon>
        <taxon>Flexivirga</taxon>
    </lineage>
</organism>
<dbReference type="RefSeq" id="WP_171153881.1">
    <property type="nucleotide sequence ID" value="NZ_JABENB010000001.1"/>
</dbReference>
<evidence type="ECO:0000259" key="1">
    <source>
        <dbReference type="Pfam" id="PF04230"/>
    </source>
</evidence>
<dbReference type="Pfam" id="PF04230">
    <property type="entry name" value="PS_pyruv_trans"/>
    <property type="match status" value="1"/>
</dbReference>
<dbReference type="InterPro" id="IPR007345">
    <property type="entry name" value="Polysacch_pyruvyl_Trfase"/>
</dbReference>
<feature type="domain" description="Polysaccharide pyruvyl transferase" evidence="1">
    <location>
        <begin position="13"/>
        <end position="178"/>
    </location>
</feature>
<dbReference type="PANTHER" id="PTHR36836">
    <property type="entry name" value="COLANIC ACID BIOSYNTHESIS PROTEIN WCAK"/>
    <property type="match status" value="1"/>
</dbReference>
<dbReference type="GO" id="GO:0016740">
    <property type="term" value="F:transferase activity"/>
    <property type="evidence" value="ECO:0007669"/>
    <property type="project" value="UniProtKB-KW"/>
</dbReference>
<keyword evidence="3" id="KW-1185">Reference proteome</keyword>
<dbReference type="AlphaFoldDB" id="A0A849AFS4"/>
<gene>
    <name evidence="2" type="ORF">HJ588_08275</name>
</gene>
<protein>
    <submittedName>
        <fullName evidence="2">Polysaccharide pyruvyl transferase family protein</fullName>
    </submittedName>
</protein>
<evidence type="ECO:0000313" key="3">
    <source>
        <dbReference type="Proteomes" id="UP000557772"/>
    </source>
</evidence>
<dbReference type="PANTHER" id="PTHR36836:SF1">
    <property type="entry name" value="COLANIC ACID BIOSYNTHESIS PROTEIN WCAK"/>
    <property type="match status" value="1"/>
</dbReference>
<sequence length="349" mass="37775">MRVVLLHAYSATNAGDGLLVEEALDLIDEALPGSSVTVAAQHPETFPARPGVEIIDAGFSKRGPGRDLARLLCTLGDYDLIVGVGGGYLRSRDCLEGLKTVFAHGPQLIAASRSKRPTFYLPQSVGPLNGGSRALFIPPMRRLRSVFLRDDRSVTESGLDNAVRFPDMALLTRSYAPRDGRIVDPRPVLSVRKVHGKSVAALRTLATRFNSFDGYVQSTGAGNDDSAAVAELGPEQIIPRDLIMARSGPRRVVVAVRLHAALMAINAGHYVVHLAYERKGFGAFEDLGLPEYVHNVSSFDVQAVKDQVVALLSDAPVRADYDAKITASRTALAKRRDSLVKLLRESVDR</sequence>
<proteinExistence type="predicted"/>
<accession>A0A849AFS4</accession>
<evidence type="ECO:0000313" key="2">
    <source>
        <dbReference type="EMBL" id="NNG39269.1"/>
    </source>
</evidence>
<dbReference type="EMBL" id="JABENB010000001">
    <property type="protein sequence ID" value="NNG39269.1"/>
    <property type="molecule type" value="Genomic_DNA"/>
</dbReference>
<comment type="caution">
    <text evidence="2">The sequence shown here is derived from an EMBL/GenBank/DDBJ whole genome shotgun (WGS) entry which is preliminary data.</text>
</comment>